<dbReference type="SUPFAM" id="SSF48452">
    <property type="entry name" value="TPR-like"/>
    <property type="match status" value="1"/>
</dbReference>
<name>X0ZAW3_9ZZZZ</name>
<protein>
    <submittedName>
        <fullName evidence="1">Uncharacterized protein</fullName>
    </submittedName>
</protein>
<dbReference type="Gene3D" id="1.25.40.10">
    <property type="entry name" value="Tetratricopeptide repeat domain"/>
    <property type="match status" value="1"/>
</dbReference>
<dbReference type="InterPro" id="IPR011990">
    <property type="entry name" value="TPR-like_helical_dom_sf"/>
</dbReference>
<dbReference type="EMBL" id="BART01007415">
    <property type="protein sequence ID" value="GAG57543.1"/>
    <property type="molecule type" value="Genomic_DNA"/>
</dbReference>
<dbReference type="InterPro" id="IPR019734">
    <property type="entry name" value="TPR_rpt"/>
</dbReference>
<organism evidence="1">
    <name type="scientific">marine sediment metagenome</name>
    <dbReference type="NCBI Taxonomy" id="412755"/>
    <lineage>
        <taxon>unclassified sequences</taxon>
        <taxon>metagenomes</taxon>
        <taxon>ecological metagenomes</taxon>
    </lineage>
</organism>
<accession>X0ZAW3</accession>
<feature type="non-terminal residue" evidence="1">
    <location>
        <position position="1"/>
    </location>
</feature>
<comment type="caution">
    <text evidence="1">The sequence shown here is derived from an EMBL/GenBank/DDBJ whole genome shotgun (WGS) entry which is preliminary data.</text>
</comment>
<reference evidence="1" key="1">
    <citation type="journal article" date="2014" name="Front. Microbiol.">
        <title>High frequency of phylogenetically diverse reductive dehalogenase-homologous genes in deep subseafloor sedimentary metagenomes.</title>
        <authorList>
            <person name="Kawai M."/>
            <person name="Futagami T."/>
            <person name="Toyoda A."/>
            <person name="Takaki Y."/>
            <person name="Nishi S."/>
            <person name="Hori S."/>
            <person name="Arai W."/>
            <person name="Tsubouchi T."/>
            <person name="Morono Y."/>
            <person name="Uchiyama I."/>
            <person name="Ito T."/>
            <person name="Fujiyama A."/>
            <person name="Inagaki F."/>
            <person name="Takami H."/>
        </authorList>
    </citation>
    <scope>NUCLEOTIDE SEQUENCE</scope>
    <source>
        <strain evidence="1">Expedition CK06-06</strain>
    </source>
</reference>
<proteinExistence type="predicted"/>
<dbReference type="AlphaFoldDB" id="X0ZAW3"/>
<dbReference type="PROSITE" id="PS50005">
    <property type="entry name" value="TPR"/>
    <property type="match status" value="1"/>
</dbReference>
<evidence type="ECO:0000313" key="1">
    <source>
        <dbReference type="EMBL" id="GAG57543.1"/>
    </source>
</evidence>
<sequence>RILGEAYMALGLLHEKKEENDLAIKNFNKAVETFKDLDQTVYINSAYGEIIRFYMERSSINKDLENVIDNLINKTKRIIF</sequence>
<gene>
    <name evidence="1" type="ORF">S01H4_16873</name>
</gene>